<keyword evidence="4" id="KW-1185">Reference proteome</keyword>
<dbReference type="SUPFAM" id="SSF48695">
    <property type="entry name" value="Multiheme cytochromes"/>
    <property type="match status" value="1"/>
</dbReference>
<comment type="caution">
    <text evidence="3">The sequence shown here is derived from an EMBL/GenBank/DDBJ whole genome shotgun (WGS) entry which is preliminary data.</text>
</comment>
<dbReference type="EMBL" id="LGHJ01000006">
    <property type="protein sequence ID" value="KPL78105.1"/>
    <property type="molecule type" value="Genomic_DNA"/>
</dbReference>
<dbReference type="Gene3D" id="1.10.1130.10">
    <property type="entry name" value="Flavocytochrome C3, Chain A"/>
    <property type="match status" value="1"/>
</dbReference>
<dbReference type="InterPro" id="IPR051829">
    <property type="entry name" value="Multiheme_Cytochr_ET"/>
</dbReference>
<evidence type="ECO:0000259" key="2">
    <source>
        <dbReference type="Pfam" id="PF13435"/>
    </source>
</evidence>
<sequence>MAPLEPWEKVLVSASFLESTHGQFTCVQCHGGTQSPDKDTAHTNLIANPYTDSVGRCDRCHAEIMATFPDSLHASLSGYPVAMQSRSVPENHPALQEAYNNHCSKCHSSCTDCHITQPQHLGGGFLDGHNFVKTPPMTRTCTACHGTRVGDEYLGKHEDIPGDVHFRVGRMNCVACHSGESLHNTPADARGNRYWGEQSPACTTCHTTVGQKDDPILQHTIHGEKLSCQVCHSVSYTSCDGCHVAISDKTGQPFFRTEATYLTFFIGKNPLDNQNRPYEYVPLRHVPVAPTSFEYYGENLLPNFDLRPTWMYATPHNIQRKTPQNQSCNSCHGNAAIFLTADKVKPEELNANQRVIVEEIPAPIPGQ</sequence>
<organism evidence="3 4">
    <name type="scientific">Bellilinea caldifistulae</name>
    <dbReference type="NCBI Taxonomy" id="360411"/>
    <lineage>
        <taxon>Bacteria</taxon>
        <taxon>Bacillati</taxon>
        <taxon>Chloroflexota</taxon>
        <taxon>Anaerolineae</taxon>
        <taxon>Anaerolineales</taxon>
        <taxon>Anaerolineaceae</taxon>
        <taxon>Bellilinea</taxon>
    </lineage>
</organism>
<evidence type="ECO:0000313" key="3">
    <source>
        <dbReference type="EMBL" id="KPL78105.1"/>
    </source>
</evidence>
<dbReference type="OrthoDB" id="9788513at2"/>
<dbReference type="PANTHER" id="PTHR35038">
    <property type="entry name" value="DISSIMILATORY SULFITE REDUCTASE SIRA"/>
    <property type="match status" value="1"/>
</dbReference>
<dbReference type="STRING" id="360411.AC812_01355"/>
<proteinExistence type="predicted"/>
<accession>A0A0P6XEN6</accession>
<dbReference type="RefSeq" id="WP_061913058.1">
    <property type="nucleotide sequence ID" value="NZ_DF967971.1"/>
</dbReference>
<dbReference type="Proteomes" id="UP000050514">
    <property type="component" value="Unassembled WGS sequence"/>
</dbReference>
<dbReference type="CDD" id="cd08168">
    <property type="entry name" value="Cytochrom_C3"/>
    <property type="match status" value="1"/>
</dbReference>
<dbReference type="AlphaFoldDB" id="A0A0P6XEN6"/>
<feature type="domain" description="Cytochrome c-552/4" evidence="2">
    <location>
        <begin position="197"/>
        <end position="233"/>
    </location>
</feature>
<dbReference type="InterPro" id="IPR036280">
    <property type="entry name" value="Multihaem_cyt_sf"/>
</dbReference>
<evidence type="ECO:0000313" key="4">
    <source>
        <dbReference type="Proteomes" id="UP000050514"/>
    </source>
</evidence>
<gene>
    <name evidence="3" type="ORF">AC812_01355</name>
</gene>
<dbReference type="InterPro" id="IPR023155">
    <property type="entry name" value="Cyt_c-552/4"/>
</dbReference>
<dbReference type="Pfam" id="PF13435">
    <property type="entry name" value="Cytochrome_C554"/>
    <property type="match status" value="1"/>
</dbReference>
<keyword evidence="1" id="KW-0732">Signal</keyword>
<protein>
    <recommendedName>
        <fullName evidence="2">Cytochrome c-552/4 domain-containing protein</fullName>
    </recommendedName>
</protein>
<reference evidence="3 4" key="1">
    <citation type="submission" date="2015-07" db="EMBL/GenBank/DDBJ databases">
        <title>Draft genome of Bellilinea caldifistulae DSM 17877.</title>
        <authorList>
            <person name="Hemp J."/>
            <person name="Ward L.M."/>
            <person name="Pace L.A."/>
            <person name="Fischer W.W."/>
        </authorList>
    </citation>
    <scope>NUCLEOTIDE SEQUENCE [LARGE SCALE GENOMIC DNA]</scope>
    <source>
        <strain evidence="3 4">GOMI-1</strain>
    </source>
</reference>
<evidence type="ECO:0000256" key="1">
    <source>
        <dbReference type="ARBA" id="ARBA00022729"/>
    </source>
</evidence>
<name>A0A0P6XEN6_9CHLR</name>